<organism evidence="3 4">
    <name type="scientific">Mucilaginibacter galii</name>
    <dbReference type="NCBI Taxonomy" id="2005073"/>
    <lineage>
        <taxon>Bacteria</taxon>
        <taxon>Pseudomonadati</taxon>
        <taxon>Bacteroidota</taxon>
        <taxon>Sphingobacteriia</taxon>
        <taxon>Sphingobacteriales</taxon>
        <taxon>Sphingobacteriaceae</taxon>
        <taxon>Mucilaginibacter</taxon>
    </lineage>
</organism>
<accession>A0A917JAB2</accession>
<reference evidence="3" key="2">
    <citation type="submission" date="2020-09" db="EMBL/GenBank/DDBJ databases">
        <authorList>
            <person name="Sun Q."/>
            <person name="Sedlacek I."/>
        </authorList>
    </citation>
    <scope>NUCLEOTIDE SEQUENCE</scope>
    <source>
        <strain evidence="3">CCM 8711</strain>
    </source>
</reference>
<dbReference type="Pfam" id="PF03432">
    <property type="entry name" value="Relaxase"/>
    <property type="match status" value="1"/>
</dbReference>
<evidence type="ECO:0000313" key="4">
    <source>
        <dbReference type="Proteomes" id="UP000662074"/>
    </source>
</evidence>
<dbReference type="InterPro" id="IPR005094">
    <property type="entry name" value="Endonuclease_MobA/VirD2"/>
</dbReference>
<dbReference type="EMBL" id="BMDO01000005">
    <property type="protein sequence ID" value="GGI50790.1"/>
    <property type="molecule type" value="Genomic_DNA"/>
</dbReference>
<feature type="region of interest" description="Disordered" evidence="1">
    <location>
        <begin position="363"/>
        <end position="469"/>
    </location>
</feature>
<comment type="caution">
    <text evidence="3">The sequence shown here is derived from an EMBL/GenBank/DDBJ whole genome shotgun (WGS) entry which is preliminary data.</text>
</comment>
<keyword evidence="4" id="KW-1185">Reference proteome</keyword>
<feature type="compositionally biased region" description="Basic residues" evidence="1">
    <location>
        <begin position="456"/>
        <end position="469"/>
    </location>
</feature>
<proteinExistence type="predicted"/>
<gene>
    <name evidence="3" type="ORF">GCM10011425_20020</name>
</gene>
<feature type="domain" description="MobA/VirD2-like nuclease" evidence="2">
    <location>
        <begin position="6"/>
        <end position="138"/>
    </location>
</feature>
<sequence>MGALKYNWNKLMHPDPNLRAKLLSTNFTSMDLAMIKLEVDLVRSLRPKLNRYVYHTSLNFHKDDVLDNKTLLAIAEDYLRLSGYTSNQYFIFRHHDADHPHLHLLVNRITFDGEVVSDSNNYKKSDAIAVQLEQQYNLVRVKHRIHVPVELSSHISEHQDSRITVEQDSTLGDEQHNRITTEQGNFITGEQYTSVTADRGNNVPVEQGNAVPHDQDSGITVEPDSKVPKLQYNRSPLRAPTNNELEMVKRTRKGSDKMVLQDKLLRLVSKPGISLQDFINKCNAEGIHLLFNQASTGRVSGITYFHGEFKIKGQALGNRFKWAELIKTVDYEQGRDGQAIRQANERTRNKYGDETAASLAAFTTELDNNERSPTDATGRLYGPTSTAGADRRDAARSDEAAYSNEARTDGSADAIPENAEVDNGTGRYNDWRDSGVGYIPDIEISDDIDDEAILGRNRRRQKQARTNTR</sequence>
<name>A0A917JAB2_9SPHI</name>
<dbReference type="AlphaFoldDB" id="A0A917JAB2"/>
<protein>
    <recommendedName>
        <fullName evidence="2">MobA/VirD2-like nuclease domain-containing protein</fullName>
    </recommendedName>
</protein>
<dbReference type="Proteomes" id="UP000662074">
    <property type="component" value="Unassembled WGS sequence"/>
</dbReference>
<evidence type="ECO:0000256" key="1">
    <source>
        <dbReference type="SAM" id="MobiDB-lite"/>
    </source>
</evidence>
<evidence type="ECO:0000313" key="3">
    <source>
        <dbReference type="EMBL" id="GGI50790.1"/>
    </source>
</evidence>
<evidence type="ECO:0000259" key="2">
    <source>
        <dbReference type="Pfam" id="PF03432"/>
    </source>
</evidence>
<feature type="compositionally biased region" description="Acidic residues" evidence="1">
    <location>
        <begin position="443"/>
        <end position="452"/>
    </location>
</feature>
<reference evidence="3" key="1">
    <citation type="journal article" date="2014" name="Int. J. Syst. Evol. Microbiol.">
        <title>Complete genome sequence of Corynebacterium casei LMG S-19264T (=DSM 44701T), isolated from a smear-ripened cheese.</title>
        <authorList>
            <consortium name="US DOE Joint Genome Institute (JGI-PGF)"/>
            <person name="Walter F."/>
            <person name="Albersmeier A."/>
            <person name="Kalinowski J."/>
            <person name="Ruckert C."/>
        </authorList>
    </citation>
    <scope>NUCLEOTIDE SEQUENCE</scope>
    <source>
        <strain evidence="3">CCM 8711</strain>
    </source>
</reference>
<feature type="compositionally biased region" description="Basic and acidic residues" evidence="1">
    <location>
        <begin position="389"/>
        <end position="399"/>
    </location>
</feature>